<dbReference type="GO" id="GO:0004674">
    <property type="term" value="F:protein serine/threonine kinase activity"/>
    <property type="evidence" value="ECO:0007669"/>
    <property type="project" value="UniProtKB-KW"/>
</dbReference>
<dbReference type="Pfam" id="PF00954">
    <property type="entry name" value="S_locus_glycop"/>
    <property type="match status" value="1"/>
</dbReference>
<dbReference type="GO" id="GO:0051707">
    <property type="term" value="P:response to other organism"/>
    <property type="evidence" value="ECO:0007669"/>
    <property type="project" value="UniProtKB-ARBA"/>
</dbReference>
<dbReference type="InterPro" id="IPR000719">
    <property type="entry name" value="Prot_kinase_dom"/>
</dbReference>
<evidence type="ECO:0000256" key="5">
    <source>
        <dbReference type="ARBA" id="ARBA00022679"/>
    </source>
</evidence>
<dbReference type="PROSITE" id="PS50948">
    <property type="entry name" value="PAN"/>
    <property type="match status" value="1"/>
</dbReference>
<evidence type="ECO:0000256" key="3">
    <source>
        <dbReference type="ARBA" id="ARBA00022527"/>
    </source>
</evidence>
<dbReference type="PROSITE" id="PS50927">
    <property type="entry name" value="BULB_LECTIN"/>
    <property type="match status" value="1"/>
</dbReference>
<comment type="caution">
    <text evidence="20">The sequence shown here is derived from an EMBL/GenBank/DDBJ whole genome shotgun (WGS) entry which is preliminary data.</text>
</comment>
<evidence type="ECO:0000313" key="21">
    <source>
        <dbReference type="Proteomes" id="UP001231189"/>
    </source>
</evidence>
<dbReference type="Gene3D" id="1.10.510.10">
    <property type="entry name" value="Transferase(Phosphotransferase) domain 1"/>
    <property type="match status" value="1"/>
</dbReference>
<feature type="signal peptide" evidence="16">
    <location>
        <begin position="1"/>
        <end position="27"/>
    </location>
</feature>
<dbReference type="InterPro" id="IPR001480">
    <property type="entry name" value="Bulb-type_lectin_dom"/>
</dbReference>
<dbReference type="InterPro" id="IPR001245">
    <property type="entry name" value="Ser-Thr/Tyr_kinase_cat_dom"/>
</dbReference>
<dbReference type="AlphaFoldDB" id="A0AAD8W2F0"/>
<feature type="domain" description="Bulb-type lectin" evidence="18">
    <location>
        <begin position="30"/>
        <end position="157"/>
    </location>
</feature>
<dbReference type="PIRSF" id="PIRSF000641">
    <property type="entry name" value="SRK"/>
    <property type="match status" value="1"/>
</dbReference>
<dbReference type="SMART" id="SM00220">
    <property type="entry name" value="S_TKc"/>
    <property type="match status" value="1"/>
</dbReference>
<keyword evidence="3 15" id="KW-0723">Serine/threonine-protein kinase</keyword>
<dbReference type="Pfam" id="PF01453">
    <property type="entry name" value="B_lectin"/>
    <property type="match status" value="1"/>
</dbReference>
<evidence type="ECO:0000256" key="13">
    <source>
        <dbReference type="ARBA" id="ARBA00047899"/>
    </source>
</evidence>
<dbReference type="Pfam" id="PF07714">
    <property type="entry name" value="PK_Tyr_Ser-Thr"/>
    <property type="match status" value="1"/>
</dbReference>
<keyword evidence="11" id="KW-0675">Receptor</keyword>
<dbReference type="SUPFAM" id="SSF51110">
    <property type="entry name" value="alpha-D-mannose-specific plant lectins"/>
    <property type="match status" value="1"/>
</dbReference>
<evidence type="ECO:0000256" key="10">
    <source>
        <dbReference type="ARBA" id="ARBA00023157"/>
    </source>
</evidence>
<dbReference type="GO" id="GO:0048544">
    <property type="term" value="P:recognition of pollen"/>
    <property type="evidence" value="ECO:0007669"/>
    <property type="project" value="InterPro"/>
</dbReference>
<dbReference type="GO" id="GO:0005886">
    <property type="term" value="C:plasma membrane"/>
    <property type="evidence" value="ECO:0007669"/>
    <property type="project" value="UniProtKB-SubCell"/>
</dbReference>
<dbReference type="InterPro" id="IPR000858">
    <property type="entry name" value="S_locus_glycoprot_dom"/>
</dbReference>
<proteinExistence type="inferred from homology"/>
<evidence type="ECO:0000256" key="16">
    <source>
        <dbReference type="SAM" id="SignalP"/>
    </source>
</evidence>
<name>A0AAD8W2F0_LOLMU</name>
<dbReference type="CDD" id="cd14066">
    <property type="entry name" value="STKc_IRAK"/>
    <property type="match status" value="1"/>
</dbReference>
<evidence type="ECO:0000256" key="4">
    <source>
        <dbReference type="ARBA" id="ARBA00022536"/>
    </source>
</evidence>
<keyword evidence="12" id="KW-0325">Glycoprotein</keyword>
<comment type="catalytic activity">
    <reaction evidence="14 15">
        <text>L-seryl-[protein] + ATP = O-phospho-L-seryl-[protein] + ADP + H(+)</text>
        <dbReference type="Rhea" id="RHEA:17989"/>
        <dbReference type="Rhea" id="RHEA-COMP:9863"/>
        <dbReference type="Rhea" id="RHEA-COMP:11604"/>
        <dbReference type="ChEBI" id="CHEBI:15378"/>
        <dbReference type="ChEBI" id="CHEBI:29999"/>
        <dbReference type="ChEBI" id="CHEBI:30616"/>
        <dbReference type="ChEBI" id="CHEBI:83421"/>
        <dbReference type="ChEBI" id="CHEBI:456216"/>
        <dbReference type="EC" id="2.7.11.1"/>
    </reaction>
</comment>
<feature type="domain" description="Apple" evidence="19">
    <location>
        <begin position="349"/>
        <end position="440"/>
    </location>
</feature>
<dbReference type="InterPro" id="IPR036426">
    <property type="entry name" value="Bulb-type_lectin_dom_sf"/>
</dbReference>
<dbReference type="InterPro" id="IPR011009">
    <property type="entry name" value="Kinase-like_dom_sf"/>
</dbReference>
<sequence length="835" mass="90108">MESSSRPATCTVAALLVVSLLLPRSCASDGDELAVGERLTPGQPLVSDGGAFALGFFSPVDGAAPARLYLGIWYNSIPGPRTVIWVANREAPASNPTLALSNDSSTLVISDADGRALWTSSGVPSGTSTPPRPAVLENDGNLVLRSRNGTVLWESFDHPTDTFVPGMKVRLNHRTRQGNRIVSWRSPGDPAPGSFSYGLDPSTYLQLVMWNGTRRYWRSPVWTGYTVTSNYVSAGTNVYTAVVDDEEQMSVSFTVSDGAAPTRYVVTGSGRFQLLSWNRTASAWATLASWPSVACSAYGSCGAYGYCDVTVSPAPACRCPDGFEPASAADWSAGRFGQGCRRKEALPPCGSGEDGFLPMRSMRVPDKFVVQGGNRSAEECAASCVASCSCVAYAYANLQSSSAKGDVSRCLVWVGDLVDAMMIGAQWRSTAETLYLRVRVAPASTGKRASKSAVKIAVPVIAGVLLLTSIFFVWFFRENREPEEANACKAASANTSTKIREGDHTEDLEFPLIQFADIVAATGNFSKTFMIGRGGFGKVYKVVAVKRLSKDSNQGAEEFKNEAILIAKLQHRNLVRLLGCCTEGAEKLLIYEYLPNKGLDAILFDTERKSVLNWPTRLGIIKGVARGLLYLHQDSRLTVIHRDLKASNVLLDAELKPKIADFGMAKILCDDQVNANTRRVVGTYGYIAPEYSVEGVFSVKSDVYSFGVLVLEIVTGVRITSPDGIKDFPSLIAYAWHLWREGKAVELLDPSLAKSCSPDEALLCIHVGLLCVQDDANRRPIMSSVVSILENGSASATASLWLPMPTQPAYLGVMGETAELENTRNTIAMTVIQGR</sequence>
<keyword evidence="21" id="KW-1185">Reference proteome</keyword>
<keyword evidence="10" id="KW-1015">Disulfide bond</keyword>
<dbReference type="PROSITE" id="PS00108">
    <property type="entry name" value="PROTEIN_KINASE_ST"/>
    <property type="match status" value="1"/>
</dbReference>
<reference evidence="20" key="1">
    <citation type="submission" date="2023-07" db="EMBL/GenBank/DDBJ databases">
        <title>A chromosome-level genome assembly of Lolium multiflorum.</title>
        <authorList>
            <person name="Chen Y."/>
            <person name="Copetti D."/>
            <person name="Kolliker R."/>
            <person name="Studer B."/>
        </authorList>
    </citation>
    <scope>NUCLEOTIDE SEQUENCE</scope>
    <source>
        <strain evidence="20">02402/16</strain>
        <tissue evidence="20">Leaf</tissue>
    </source>
</reference>
<evidence type="ECO:0000256" key="6">
    <source>
        <dbReference type="ARBA" id="ARBA00022729"/>
    </source>
</evidence>
<evidence type="ECO:0000256" key="15">
    <source>
        <dbReference type="PIRNR" id="PIRNR000641"/>
    </source>
</evidence>
<dbReference type="SMART" id="SM00108">
    <property type="entry name" value="B_lectin"/>
    <property type="match status" value="1"/>
</dbReference>
<evidence type="ECO:0000256" key="9">
    <source>
        <dbReference type="ARBA" id="ARBA00022840"/>
    </source>
</evidence>
<accession>A0AAD8W2F0</accession>
<dbReference type="EC" id="2.7.11.1" evidence="15"/>
<comment type="catalytic activity">
    <reaction evidence="13 15">
        <text>L-threonyl-[protein] + ATP = O-phospho-L-threonyl-[protein] + ADP + H(+)</text>
        <dbReference type="Rhea" id="RHEA:46608"/>
        <dbReference type="Rhea" id="RHEA-COMP:11060"/>
        <dbReference type="Rhea" id="RHEA-COMP:11605"/>
        <dbReference type="ChEBI" id="CHEBI:15378"/>
        <dbReference type="ChEBI" id="CHEBI:30013"/>
        <dbReference type="ChEBI" id="CHEBI:30616"/>
        <dbReference type="ChEBI" id="CHEBI:61977"/>
        <dbReference type="ChEBI" id="CHEBI:456216"/>
        <dbReference type="EC" id="2.7.11.1"/>
    </reaction>
</comment>
<dbReference type="PANTHER" id="PTHR27002">
    <property type="entry name" value="RECEPTOR-LIKE SERINE/THREONINE-PROTEIN KINASE SD1-8"/>
    <property type="match status" value="1"/>
</dbReference>
<dbReference type="PANTHER" id="PTHR27002:SF819">
    <property type="entry name" value="RECEPTOR-LIKE SERINE_THREONINE-PROTEIN KINASE"/>
    <property type="match status" value="1"/>
</dbReference>
<feature type="domain" description="Protein kinase" evidence="17">
    <location>
        <begin position="525"/>
        <end position="802"/>
    </location>
</feature>
<evidence type="ECO:0000313" key="20">
    <source>
        <dbReference type="EMBL" id="KAK1632820.1"/>
    </source>
</evidence>
<evidence type="ECO:0000259" key="17">
    <source>
        <dbReference type="PROSITE" id="PS50011"/>
    </source>
</evidence>
<keyword evidence="7 15" id="KW-0547">Nucleotide-binding</keyword>
<dbReference type="FunFam" id="3.30.200.20:FF:000924">
    <property type="entry name" value="Uncharacterized protein"/>
    <property type="match status" value="1"/>
</dbReference>
<evidence type="ECO:0000256" key="7">
    <source>
        <dbReference type="ARBA" id="ARBA00022741"/>
    </source>
</evidence>
<keyword evidence="2" id="KW-1003">Cell membrane</keyword>
<dbReference type="InterPro" id="IPR008271">
    <property type="entry name" value="Ser/Thr_kinase_AS"/>
</dbReference>
<dbReference type="PROSITE" id="PS50011">
    <property type="entry name" value="PROTEIN_KINASE_DOM"/>
    <property type="match status" value="1"/>
</dbReference>
<dbReference type="GO" id="GO:0005524">
    <property type="term" value="F:ATP binding"/>
    <property type="evidence" value="ECO:0007669"/>
    <property type="project" value="UniProtKB-KW"/>
</dbReference>
<evidence type="ECO:0000259" key="19">
    <source>
        <dbReference type="PROSITE" id="PS50948"/>
    </source>
</evidence>
<dbReference type="InterPro" id="IPR003609">
    <property type="entry name" value="Pan_app"/>
</dbReference>
<keyword evidence="6 16" id="KW-0732">Signal</keyword>
<keyword evidence="2" id="KW-0472">Membrane</keyword>
<protein>
    <recommendedName>
        <fullName evidence="15">Receptor-like serine/threonine-protein kinase</fullName>
        <ecNumber evidence="15">2.7.11.1</ecNumber>
    </recommendedName>
</protein>
<dbReference type="CDD" id="cd01098">
    <property type="entry name" value="PAN_AP_plant"/>
    <property type="match status" value="1"/>
</dbReference>
<evidence type="ECO:0000256" key="14">
    <source>
        <dbReference type="ARBA" id="ARBA00048679"/>
    </source>
</evidence>
<gene>
    <name evidence="20" type="ORF">QYE76_007135</name>
</gene>
<dbReference type="SUPFAM" id="SSF56112">
    <property type="entry name" value="Protein kinase-like (PK-like)"/>
    <property type="match status" value="1"/>
</dbReference>
<evidence type="ECO:0000256" key="8">
    <source>
        <dbReference type="ARBA" id="ARBA00022777"/>
    </source>
</evidence>
<comment type="subcellular location">
    <subcellularLocation>
        <location evidence="1">Cell membrane</location>
        <topology evidence="1">Single-pass type I membrane protein</topology>
    </subcellularLocation>
</comment>
<keyword evidence="4" id="KW-0245">EGF-like domain</keyword>
<keyword evidence="5 15" id="KW-0808">Transferase</keyword>
<feature type="chain" id="PRO_5042033679" description="Receptor-like serine/threonine-protein kinase" evidence="16">
    <location>
        <begin position="28"/>
        <end position="835"/>
    </location>
</feature>
<dbReference type="EMBL" id="JAUUTY010000005">
    <property type="protein sequence ID" value="KAK1632820.1"/>
    <property type="molecule type" value="Genomic_DNA"/>
</dbReference>
<dbReference type="FunFam" id="1.10.510.10:FF:000060">
    <property type="entry name" value="G-type lectin S-receptor-like serine/threonine-protein kinase"/>
    <property type="match status" value="1"/>
</dbReference>
<evidence type="ECO:0000256" key="11">
    <source>
        <dbReference type="ARBA" id="ARBA00023170"/>
    </source>
</evidence>
<evidence type="ECO:0000256" key="1">
    <source>
        <dbReference type="ARBA" id="ARBA00004251"/>
    </source>
</evidence>
<evidence type="ECO:0000256" key="2">
    <source>
        <dbReference type="ARBA" id="ARBA00022475"/>
    </source>
</evidence>
<dbReference type="Pfam" id="PF08276">
    <property type="entry name" value="PAN_2"/>
    <property type="match status" value="1"/>
</dbReference>
<dbReference type="Gene3D" id="2.90.10.10">
    <property type="entry name" value="Bulb-type lectin domain"/>
    <property type="match status" value="1"/>
</dbReference>
<dbReference type="CDD" id="cd00028">
    <property type="entry name" value="B_lectin"/>
    <property type="match status" value="1"/>
</dbReference>
<evidence type="ECO:0000256" key="12">
    <source>
        <dbReference type="ARBA" id="ARBA00023180"/>
    </source>
</evidence>
<dbReference type="Gene3D" id="3.30.200.20">
    <property type="entry name" value="Phosphorylase Kinase, domain 1"/>
    <property type="match status" value="1"/>
</dbReference>
<keyword evidence="8 15" id="KW-0418">Kinase</keyword>
<dbReference type="Proteomes" id="UP001231189">
    <property type="component" value="Unassembled WGS sequence"/>
</dbReference>
<comment type="similarity">
    <text evidence="15">Belongs to the protein kinase superfamily. Ser/Thr protein kinase family.</text>
</comment>
<evidence type="ECO:0000259" key="18">
    <source>
        <dbReference type="PROSITE" id="PS50927"/>
    </source>
</evidence>
<keyword evidence="9 15" id="KW-0067">ATP-binding</keyword>
<dbReference type="InterPro" id="IPR024171">
    <property type="entry name" value="SRK-like_kinase"/>
</dbReference>
<organism evidence="20 21">
    <name type="scientific">Lolium multiflorum</name>
    <name type="common">Italian ryegrass</name>
    <name type="synonym">Lolium perenne subsp. multiflorum</name>
    <dbReference type="NCBI Taxonomy" id="4521"/>
    <lineage>
        <taxon>Eukaryota</taxon>
        <taxon>Viridiplantae</taxon>
        <taxon>Streptophyta</taxon>
        <taxon>Embryophyta</taxon>
        <taxon>Tracheophyta</taxon>
        <taxon>Spermatophyta</taxon>
        <taxon>Magnoliopsida</taxon>
        <taxon>Liliopsida</taxon>
        <taxon>Poales</taxon>
        <taxon>Poaceae</taxon>
        <taxon>BOP clade</taxon>
        <taxon>Pooideae</taxon>
        <taxon>Poodae</taxon>
        <taxon>Poeae</taxon>
        <taxon>Poeae Chloroplast Group 2 (Poeae type)</taxon>
        <taxon>Loliodinae</taxon>
        <taxon>Loliinae</taxon>
        <taxon>Lolium</taxon>
    </lineage>
</organism>